<name>A0A1A6HKK5_NEOLE</name>
<dbReference type="SUPFAM" id="SSF47336">
    <property type="entry name" value="ACP-like"/>
    <property type="match status" value="1"/>
</dbReference>
<dbReference type="InterPro" id="IPR002376">
    <property type="entry name" value="Formyl_transf_N"/>
</dbReference>
<evidence type="ECO:0000313" key="8">
    <source>
        <dbReference type="Proteomes" id="UP000092124"/>
    </source>
</evidence>
<gene>
    <name evidence="7" type="ORF">A6R68_19120</name>
</gene>
<dbReference type="PROSITE" id="PS50075">
    <property type="entry name" value="CARRIER"/>
    <property type="match status" value="1"/>
</dbReference>
<dbReference type="STRING" id="56216.A0A1A6HKK5"/>
<protein>
    <recommendedName>
        <fullName evidence="6">Carrier domain-containing protein</fullName>
    </recommendedName>
</protein>
<dbReference type="FunFam" id="3.40.605.10:FF:000001">
    <property type="entry name" value="Aldehyde dehydrogenase 1"/>
    <property type="match status" value="1"/>
</dbReference>
<evidence type="ECO:0000256" key="4">
    <source>
        <dbReference type="PROSITE-ProRule" id="PRU10007"/>
    </source>
</evidence>
<dbReference type="GO" id="GO:0016620">
    <property type="term" value="F:oxidoreductase activity, acting on the aldehyde or oxo group of donors, NAD or NADP as acceptor"/>
    <property type="evidence" value="ECO:0007669"/>
    <property type="project" value="InterPro"/>
</dbReference>
<keyword evidence="1" id="KW-0596">Phosphopantetheine</keyword>
<dbReference type="InterPro" id="IPR016160">
    <property type="entry name" value="Ald_DH_CS_CYS"/>
</dbReference>
<reference evidence="7 8" key="1">
    <citation type="submission" date="2016-06" db="EMBL/GenBank/DDBJ databases">
        <title>The Draft Genome Sequence and Annotation of the Desert Woodrat Neotoma lepida.</title>
        <authorList>
            <person name="Campbell M."/>
            <person name="Oakeson K.F."/>
            <person name="Yandell M."/>
            <person name="Halpert J.R."/>
            <person name="Dearing D."/>
        </authorList>
    </citation>
    <scope>NUCLEOTIDE SEQUENCE [LARGE SCALE GENOMIC DNA]</scope>
    <source>
        <strain evidence="7">417</strain>
        <tissue evidence="7">Liver</tissue>
    </source>
</reference>
<dbReference type="PROSITE" id="PS00012">
    <property type="entry name" value="PHOSPHOPANTETHEINE"/>
    <property type="match status" value="1"/>
</dbReference>
<dbReference type="InterPro" id="IPR006162">
    <property type="entry name" value="Ppantetheine_attach_site"/>
</dbReference>
<dbReference type="InterPro" id="IPR036736">
    <property type="entry name" value="ACP-like_sf"/>
</dbReference>
<feature type="domain" description="Carrier" evidence="6">
    <location>
        <begin position="151"/>
        <end position="228"/>
    </location>
</feature>
<dbReference type="FunFam" id="3.40.309.10:FF:000008">
    <property type="entry name" value="Cytosolic 10-formyltetrahydrofolate dehydrogenase"/>
    <property type="match status" value="1"/>
</dbReference>
<feature type="active site" evidence="4">
    <location>
        <position position="466"/>
    </location>
</feature>
<dbReference type="InterPro" id="IPR016163">
    <property type="entry name" value="Ald_DH_C"/>
</dbReference>
<comment type="caution">
    <text evidence="7">The sequence shown here is derived from an EMBL/GenBank/DDBJ whole genome shotgun (WGS) entry which is preliminary data.</text>
</comment>
<dbReference type="InterPro" id="IPR016162">
    <property type="entry name" value="Ald_DH_N"/>
</dbReference>
<comment type="similarity">
    <text evidence="5">Belongs to the aldehyde dehydrogenase family.</text>
</comment>
<dbReference type="InterPro" id="IPR015590">
    <property type="entry name" value="Aldehyde_DH_dom"/>
</dbReference>
<dbReference type="Gene3D" id="3.40.309.10">
    <property type="entry name" value="Aldehyde Dehydrogenase, Chain A, domain 2"/>
    <property type="match status" value="1"/>
</dbReference>
<keyword evidence="3 5" id="KW-0560">Oxidoreductase</keyword>
<dbReference type="PANTHER" id="PTHR11699">
    <property type="entry name" value="ALDEHYDE DEHYDROGENASE-RELATED"/>
    <property type="match status" value="1"/>
</dbReference>
<organism evidence="7 8">
    <name type="scientific">Neotoma lepida</name>
    <name type="common">Desert woodrat</name>
    <dbReference type="NCBI Taxonomy" id="56216"/>
    <lineage>
        <taxon>Eukaryota</taxon>
        <taxon>Metazoa</taxon>
        <taxon>Chordata</taxon>
        <taxon>Craniata</taxon>
        <taxon>Vertebrata</taxon>
        <taxon>Euteleostomi</taxon>
        <taxon>Mammalia</taxon>
        <taxon>Eutheria</taxon>
        <taxon>Euarchontoglires</taxon>
        <taxon>Glires</taxon>
        <taxon>Rodentia</taxon>
        <taxon>Myomorpha</taxon>
        <taxon>Muroidea</taxon>
        <taxon>Cricetidae</taxon>
        <taxon>Neotominae</taxon>
        <taxon>Neotoma</taxon>
    </lineage>
</organism>
<dbReference type="Pfam" id="PF00551">
    <property type="entry name" value="Formyl_trans_N"/>
    <property type="match status" value="1"/>
</dbReference>
<evidence type="ECO:0000256" key="1">
    <source>
        <dbReference type="ARBA" id="ARBA00022450"/>
    </source>
</evidence>
<keyword evidence="8" id="KW-1185">Reference proteome</keyword>
<dbReference type="FunFam" id="1.10.1200.10:FF:000002">
    <property type="entry name" value="10-formyltetrahydrofolate dehydrogenase"/>
    <property type="match status" value="1"/>
</dbReference>
<dbReference type="Pfam" id="PF00171">
    <property type="entry name" value="Aldedh"/>
    <property type="match status" value="1"/>
</dbReference>
<dbReference type="InterPro" id="IPR036477">
    <property type="entry name" value="Formyl_transf_N_sf"/>
</dbReference>
<proteinExistence type="inferred from homology"/>
<dbReference type="InterPro" id="IPR029510">
    <property type="entry name" value="Ald_DH_CS_GLU"/>
</dbReference>
<dbReference type="EMBL" id="LZPO01027420">
    <property type="protein sequence ID" value="OBS78490.1"/>
    <property type="molecule type" value="Genomic_DNA"/>
</dbReference>
<dbReference type="InterPro" id="IPR016161">
    <property type="entry name" value="Ald_DH/histidinol_DH"/>
</dbReference>
<evidence type="ECO:0000259" key="6">
    <source>
        <dbReference type="PROSITE" id="PS50075"/>
    </source>
</evidence>
<dbReference type="PROSITE" id="PS00070">
    <property type="entry name" value="ALDEHYDE_DEHYDR_CYS"/>
    <property type="match status" value="1"/>
</dbReference>
<dbReference type="Pfam" id="PF00550">
    <property type="entry name" value="PP-binding"/>
    <property type="match status" value="1"/>
</dbReference>
<dbReference type="AlphaFoldDB" id="A0A1A6HKK5"/>
<evidence type="ECO:0000256" key="2">
    <source>
        <dbReference type="ARBA" id="ARBA00022553"/>
    </source>
</evidence>
<dbReference type="InterPro" id="IPR009081">
    <property type="entry name" value="PP-bd_ACP"/>
</dbReference>
<dbReference type="OrthoDB" id="310895at2759"/>
<dbReference type="Gene3D" id="3.40.605.10">
    <property type="entry name" value="Aldehyde Dehydrogenase, Chain A, domain 1"/>
    <property type="match status" value="1"/>
</dbReference>
<dbReference type="Gene3D" id="1.10.1200.10">
    <property type="entry name" value="ACP-like"/>
    <property type="match status" value="1"/>
</dbReference>
<accession>A0A1A6HKK5</accession>
<dbReference type="SUPFAM" id="SSF53720">
    <property type="entry name" value="ALDH-like"/>
    <property type="match status" value="1"/>
</dbReference>
<dbReference type="SUPFAM" id="SSF53328">
    <property type="entry name" value="Formyltransferase"/>
    <property type="match status" value="1"/>
</dbReference>
<dbReference type="Proteomes" id="UP000092124">
    <property type="component" value="Unassembled WGS sequence"/>
</dbReference>
<evidence type="ECO:0000256" key="3">
    <source>
        <dbReference type="ARBA" id="ARBA00023002"/>
    </source>
</evidence>
<keyword evidence="2" id="KW-0597">Phosphoprotein</keyword>
<dbReference type="PROSITE" id="PS00687">
    <property type="entry name" value="ALDEHYDE_DEHYDR_GLU"/>
    <property type="match status" value="1"/>
</dbReference>
<sequence length="690" mass="76064">MGKVTGASVFPSVLRFNREVPWPRRERYRNGTVYFKNKLKLALIGQSLFGQQVYSHLQKEGHRVVGVFTVPDKDGKADPLALAAEKDGTPVFKFPRWRAKGKTIKEVAEAYQSVGAELNLMVKNLQFEDGKMIPASQYFSSGETSAVELTAEEMKVAETIKVIWARILSNIPAIEDSTDFFKSGASSMDVVRLVEEIRQKCGGLQLQNEDVYMATKFEDFIQMVVRRLRGEDQEVELVVDYTICRVSYASLADVDKAVAAAKDAFENGEWGRMNARERGRLMYRLADLLEENQEELATIEALDSGAVYTLALKTHIGMSVQTFRYFAGWCDKIQGSTIPINQARPNHNLTFTKKEPLGACAIIIPWNYPLMMLAWKSAACLAAGNTLVLKPAQVTPLTALKFAELTVKAGFPKGVINIIPGSGGVAGQRLSQHPDIRKLGFTGSTSVGKQIMSSCAVSNLKKVSLELGGKSPLIIFNDCELDKAVRMGMGAVFFNKGENCIAAGRLFVEESIHDEFVTRVVEEIKKMKIGDPLDRSTDHGPQNHKAHLEKLLQYCETGVKEGATLVYGGRQVQRSGFFMEPTVFTDVEDHMYLAKEESFGPIMVISKFENGDIDGVLHRANNTEYGLASGVFTRDINKAMYVSDKLEAGTVFINTYNKTDVAAPFGGVKQSGFGKDLGCPAAPGPRPLPE</sequence>
<evidence type="ECO:0000256" key="5">
    <source>
        <dbReference type="RuleBase" id="RU003345"/>
    </source>
</evidence>
<dbReference type="Gene3D" id="3.40.50.170">
    <property type="entry name" value="Formyl transferase, N-terminal domain"/>
    <property type="match status" value="1"/>
</dbReference>
<evidence type="ECO:0000313" key="7">
    <source>
        <dbReference type="EMBL" id="OBS78490.1"/>
    </source>
</evidence>